<dbReference type="Proteomes" id="UP000077317">
    <property type="component" value="Chromosome"/>
</dbReference>
<dbReference type="KEGG" id="spat:A0O21_07745"/>
<organism evidence="1 2">
    <name type="scientific">Streptococcus pantholopis</name>
    <dbReference type="NCBI Taxonomy" id="1811193"/>
    <lineage>
        <taxon>Bacteria</taxon>
        <taxon>Bacillati</taxon>
        <taxon>Bacillota</taxon>
        <taxon>Bacilli</taxon>
        <taxon>Lactobacillales</taxon>
        <taxon>Streptococcaceae</taxon>
        <taxon>Streptococcus</taxon>
    </lineage>
</organism>
<sequence>MFFLDKNMKKTIIVLSEWDNKIHSSRLKALLFSRPLYLVGTEHGLNAAGKSMIKYRIDFTVRQP</sequence>
<dbReference type="EMBL" id="CP014699">
    <property type="protein sequence ID" value="AND79905.1"/>
    <property type="molecule type" value="Genomic_DNA"/>
</dbReference>
<accession>A0A172Q935</accession>
<dbReference type="STRING" id="1811193.A0O21_07745"/>
<reference evidence="1 2" key="1">
    <citation type="journal article" date="2016" name="Int. J. Syst. Evol. Microbiol.">
        <title>Streptococcuspantholopis sp. nov., isolated from faeces of the Tibetan antelope (Pantholops hodgsonii).</title>
        <authorList>
            <person name="Bai X."/>
            <person name="Xiong Y."/>
            <person name="Lu S."/>
            <person name="Jin D."/>
            <person name="Lai X."/>
            <person name="Yang J."/>
            <person name="Niu L."/>
            <person name="Hu S."/>
            <person name="Meng X."/>
            <person name="Pu J."/>
            <person name="Ye C."/>
            <person name="Xu J."/>
        </authorList>
    </citation>
    <scope>NUCLEOTIDE SEQUENCE [LARGE SCALE GENOMIC DNA]</scope>
    <source>
        <strain evidence="1 2">TA 26</strain>
    </source>
</reference>
<dbReference type="AlphaFoldDB" id="A0A172Q935"/>
<proteinExistence type="predicted"/>
<keyword evidence="2" id="KW-1185">Reference proteome</keyword>
<evidence type="ECO:0000313" key="2">
    <source>
        <dbReference type="Proteomes" id="UP000077317"/>
    </source>
</evidence>
<evidence type="ECO:0000313" key="1">
    <source>
        <dbReference type="EMBL" id="AND79905.1"/>
    </source>
</evidence>
<protein>
    <submittedName>
        <fullName evidence="1">Uncharacterized protein</fullName>
    </submittedName>
</protein>
<gene>
    <name evidence="1" type="ORF">A0O21_07745</name>
</gene>
<name>A0A172Q935_9STRE</name>
<reference evidence="2" key="2">
    <citation type="submission" date="2016-03" db="EMBL/GenBank/DDBJ databases">
        <title>Streptococcus antelopensis sp. nov., isolated from the feces of the Tibetan antelope (Pantholops hodgsonii) in Hoh Xil National Nature Reserve, Qinghai, China.</title>
        <authorList>
            <person name="Bai X."/>
        </authorList>
    </citation>
    <scope>NUCLEOTIDE SEQUENCE [LARGE SCALE GENOMIC DNA]</scope>
    <source>
        <strain evidence="2">TA 26</strain>
    </source>
</reference>